<dbReference type="OrthoDB" id="136762at2"/>
<feature type="transmembrane region" description="Helical" evidence="1">
    <location>
        <begin position="381"/>
        <end position="399"/>
    </location>
</feature>
<feature type="transmembrane region" description="Helical" evidence="1">
    <location>
        <begin position="7"/>
        <end position="22"/>
    </location>
</feature>
<feature type="transmembrane region" description="Helical" evidence="1">
    <location>
        <begin position="200"/>
        <end position="230"/>
    </location>
</feature>
<dbReference type="Proteomes" id="UP000484164">
    <property type="component" value="Unassembled WGS sequence"/>
</dbReference>
<keyword evidence="3" id="KW-1185">Reference proteome</keyword>
<organism evidence="2 3">
    <name type="scientific">Phaeocystidibacter marisrubri</name>
    <dbReference type="NCBI Taxonomy" id="1577780"/>
    <lineage>
        <taxon>Bacteria</taxon>
        <taxon>Pseudomonadati</taxon>
        <taxon>Bacteroidota</taxon>
        <taxon>Flavobacteriia</taxon>
        <taxon>Flavobacteriales</taxon>
        <taxon>Phaeocystidibacteraceae</taxon>
        <taxon>Phaeocystidibacter</taxon>
    </lineage>
</organism>
<gene>
    <name evidence="2" type="ORF">F8C82_12005</name>
</gene>
<comment type="caution">
    <text evidence="2">The sequence shown here is derived from an EMBL/GenBank/DDBJ whole genome shotgun (WGS) entry which is preliminary data.</text>
</comment>
<feature type="transmembrane region" description="Helical" evidence="1">
    <location>
        <begin position="175"/>
        <end position="193"/>
    </location>
</feature>
<reference evidence="2 3" key="1">
    <citation type="submission" date="2019-10" db="EMBL/GenBank/DDBJ databases">
        <title>Genome sequence of Phaeocystidibacter marisrubri JCM30614 (type strain).</title>
        <authorList>
            <person name="Bowman J.P."/>
        </authorList>
    </citation>
    <scope>NUCLEOTIDE SEQUENCE [LARGE SCALE GENOMIC DNA]</scope>
    <source>
        <strain evidence="2 3">JCM 30614</strain>
    </source>
</reference>
<dbReference type="AlphaFoldDB" id="A0A6L3ZHD4"/>
<protein>
    <recommendedName>
        <fullName evidence="4">Glycosyltransferase RgtA/B/C/D-like domain-containing protein</fullName>
    </recommendedName>
</protein>
<keyword evidence="1" id="KW-1133">Transmembrane helix</keyword>
<evidence type="ECO:0008006" key="4">
    <source>
        <dbReference type="Google" id="ProtNLM"/>
    </source>
</evidence>
<evidence type="ECO:0000313" key="2">
    <source>
        <dbReference type="EMBL" id="KAB2816399.1"/>
    </source>
</evidence>
<feature type="transmembrane region" description="Helical" evidence="1">
    <location>
        <begin position="149"/>
        <end position="169"/>
    </location>
</feature>
<feature type="transmembrane region" description="Helical" evidence="1">
    <location>
        <begin position="324"/>
        <end position="344"/>
    </location>
</feature>
<accession>A0A6L3ZHD4</accession>
<dbReference type="EMBL" id="WBVQ01000002">
    <property type="protein sequence ID" value="KAB2816399.1"/>
    <property type="molecule type" value="Genomic_DNA"/>
</dbReference>
<feature type="transmembrane region" description="Helical" evidence="1">
    <location>
        <begin position="356"/>
        <end position="375"/>
    </location>
</feature>
<dbReference type="RefSeq" id="WP_151693826.1">
    <property type="nucleotide sequence ID" value="NZ_BMGX01000001.1"/>
</dbReference>
<sequence>MSSLSKYSILLIVLIGAIFYKIDDPLDSEYNWKVISFDVAGYYSYLPGYLIYDDPGLEHDFDGDKLIHYYGPQGSPGKPYATKYTMGLAYQYAPGFLISHWIIKTFTDYPPNTLSPPYHRALLYSGYLSFLIGLIFLRKVLLFFFSEKVTATLLVLYFIGTNLLTNVLFKAALPHVWLFTDVCILMWLAIRYSQSRKAHFLWMIGLLSGVIVLTRYTDALIIVTIGLAILWYNKEELRKQSFWIKGILPALFLFALVFVPQIYHWKTITGQYFYDGYYDEGFHWLDSKVWWGLFSSFKGWFIYSPIMLLVIPGFILLYQREKAAFHVLFWPFALTIYVIFAWWCWWYGGAYGCRPLIEWMPLLALPVGLTLDWIIKRPKVLILLTPLLAGACYHSLFMSHHYMIKTYHSDKCTFEVIEQLYIDGNRTQELIDAEGSLYRSKLPQ</sequence>
<keyword evidence="1" id="KW-0812">Transmembrane</keyword>
<evidence type="ECO:0000256" key="1">
    <source>
        <dbReference type="SAM" id="Phobius"/>
    </source>
</evidence>
<proteinExistence type="predicted"/>
<name>A0A6L3ZHD4_9FLAO</name>
<feature type="transmembrane region" description="Helical" evidence="1">
    <location>
        <begin position="242"/>
        <end position="263"/>
    </location>
</feature>
<feature type="transmembrane region" description="Helical" evidence="1">
    <location>
        <begin position="118"/>
        <end position="137"/>
    </location>
</feature>
<evidence type="ECO:0000313" key="3">
    <source>
        <dbReference type="Proteomes" id="UP000484164"/>
    </source>
</evidence>
<feature type="transmembrane region" description="Helical" evidence="1">
    <location>
        <begin position="300"/>
        <end position="318"/>
    </location>
</feature>
<keyword evidence="1" id="KW-0472">Membrane</keyword>